<dbReference type="RefSeq" id="XP_018191585.1">
    <property type="nucleotide sequence ID" value="XM_018335670.1"/>
</dbReference>
<dbReference type="InParanoid" id="A0A165JBY3"/>
<dbReference type="GeneID" id="28900807"/>
<evidence type="ECO:0000313" key="2">
    <source>
        <dbReference type="Proteomes" id="UP000076632"/>
    </source>
</evidence>
<sequence>MTCLCSKLRSCSYDTITPDECTLLNETYRIAPSLFRKDTRQERLEILSKSYPDTEFEFFWKNVRQPQEYLKEQLAKDNLLSCPQTDTIVHVYLAITSLEPNLVIRQIMKRIYCLALSRKYPIRTSHTASVSRILQLPGNLDPKSVSNKFKKLVCYGRRWEWIVRKFAGETGMLCLLGKNWVVLNQLQLLRGKIFRYQGHFQAALVQFKQLFQEVENHGDLYFDIRRELFCNLADALCESDKGEEAERILTGELARPYDGYSSRDVSELKLSLVEALLQQGQGRLAEAQNILDGHPWGKLPRAAQLRLLTLQARIHHSQAQYAEAKAKWSEALDYVQKFPLGHGHASRAILSSLADSLLNMGDLEFGKLSIEQGKVMATEGGCRFWIAGLGSYWLDWVKTRGAEHALRSK</sequence>
<evidence type="ECO:0000313" key="1">
    <source>
        <dbReference type="EMBL" id="KZF26030.1"/>
    </source>
</evidence>
<proteinExistence type="predicted"/>
<organism evidence="1 2">
    <name type="scientific">Xylona heveae (strain CBS 132557 / TC161)</name>
    <dbReference type="NCBI Taxonomy" id="1328760"/>
    <lineage>
        <taxon>Eukaryota</taxon>
        <taxon>Fungi</taxon>
        <taxon>Dikarya</taxon>
        <taxon>Ascomycota</taxon>
        <taxon>Pezizomycotina</taxon>
        <taxon>Xylonomycetes</taxon>
        <taxon>Xylonales</taxon>
        <taxon>Xylonaceae</taxon>
        <taxon>Xylona</taxon>
    </lineage>
</organism>
<dbReference type="Gene3D" id="1.25.40.10">
    <property type="entry name" value="Tetratricopeptide repeat domain"/>
    <property type="match status" value="1"/>
</dbReference>
<dbReference type="InterPro" id="IPR011990">
    <property type="entry name" value="TPR-like_helical_dom_sf"/>
</dbReference>
<protein>
    <submittedName>
        <fullName evidence="1">Uncharacterized protein</fullName>
    </submittedName>
</protein>
<accession>A0A165JBY3</accession>
<reference evidence="1 2" key="1">
    <citation type="journal article" date="2016" name="Fungal Biol.">
        <title>The genome of Xylona heveae provides a window into fungal endophytism.</title>
        <authorList>
            <person name="Gazis R."/>
            <person name="Kuo A."/>
            <person name="Riley R."/>
            <person name="LaButti K."/>
            <person name="Lipzen A."/>
            <person name="Lin J."/>
            <person name="Amirebrahimi M."/>
            <person name="Hesse C.N."/>
            <person name="Spatafora J.W."/>
            <person name="Henrissat B."/>
            <person name="Hainaut M."/>
            <person name="Grigoriev I.V."/>
            <person name="Hibbett D.S."/>
        </authorList>
    </citation>
    <scope>NUCLEOTIDE SEQUENCE [LARGE SCALE GENOMIC DNA]</scope>
    <source>
        <strain evidence="1 2">TC161</strain>
    </source>
</reference>
<dbReference type="Proteomes" id="UP000076632">
    <property type="component" value="Unassembled WGS sequence"/>
</dbReference>
<dbReference type="OrthoDB" id="427518at2759"/>
<dbReference type="STRING" id="1328760.A0A165JBY3"/>
<dbReference type="AlphaFoldDB" id="A0A165JBY3"/>
<name>A0A165JBY3_XYLHT</name>
<gene>
    <name evidence="1" type="ORF">L228DRAFT_279281</name>
</gene>
<keyword evidence="2" id="KW-1185">Reference proteome</keyword>
<dbReference type="EMBL" id="KV407454">
    <property type="protein sequence ID" value="KZF26030.1"/>
    <property type="molecule type" value="Genomic_DNA"/>
</dbReference>